<reference evidence="1" key="1">
    <citation type="submission" date="2022-08" db="UniProtKB">
        <authorList>
            <consortium name="EnsemblMetazoa"/>
        </authorList>
    </citation>
    <scope>IDENTIFICATION</scope>
</reference>
<dbReference type="EnsemblMetazoa" id="ACOM028759-RA">
    <property type="protein sequence ID" value="ACOM028759-PA.1"/>
    <property type="gene ID" value="ACOM028759"/>
</dbReference>
<sequence>MPVRKHTLQRTDVDLHVVAEEVTRQTLHLLGPGGGPHKNLTIRPDVIEDLADLRLEAHVQHAIGLVQHQVRYPLQGRGAGLEEIDQPTGRGDHDLDAAAQVRRLRSLARATEQARVANVRRRAELGRDLLDLLRQLAGRGQHEHQRSAHGRVRLLLREERMVERLQQRDAILRIVLEHLRDQIKHLHVLWRIGHGAAHQRLAVLQHVPRLGRFLVPVELAVREVSGRRFLRHVVRYRAEYALHHGEVFPVVVRLEQRDTQVQFVDDATDRPHVARLRPAQLEYHLRRPVVPRRDDRAVVLVIEDGVAEIDQPNVATVDVAQLAVLPRRPADDCVVLGVYEQYVLRLQVRVRELDAVQKVDRKAQLVGHVPDLLHREWLVLIVFHEVVHALAEHLERDADVPVVVEPVQHQDAQVPAGRIFGNDLLQHIDLQLGRLAILVHIAYDLQRDRVLLLHVLRLHDAPERTFT</sequence>
<organism evidence="1">
    <name type="scientific">Anopheles coluzzii</name>
    <name type="common">African malaria mosquito</name>
    <dbReference type="NCBI Taxonomy" id="1518534"/>
    <lineage>
        <taxon>Eukaryota</taxon>
        <taxon>Metazoa</taxon>
        <taxon>Ecdysozoa</taxon>
        <taxon>Arthropoda</taxon>
        <taxon>Hexapoda</taxon>
        <taxon>Insecta</taxon>
        <taxon>Pterygota</taxon>
        <taxon>Neoptera</taxon>
        <taxon>Endopterygota</taxon>
        <taxon>Diptera</taxon>
        <taxon>Nematocera</taxon>
        <taxon>Culicoidea</taxon>
        <taxon>Culicidae</taxon>
        <taxon>Anophelinae</taxon>
        <taxon>Anopheles</taxon>
    </lineage>
</organism>
<protein>
    <submittedName>
        <fullName evidence="1">Uncharacterized protein</fullName>
    </submittedName>
</protein>
<accession>A0A8W7PAS2</accession>
<proteinExistence type="predicted"/>
<dbReference type="Proteomes" id="UP000075882">
    <property type="component" value="Unassembled WGS sequence"/>
</dbReference>
<evidence type="ECO:0000313" key="1">
    <source>
        <dbReference type="EnsemblMetazoa" id="ACOM028759-PA.1"/>
    </source>
</evidence>
<dbReference type="AlphaFoldDB" id="A0A8W7PAS2"/>
<dbReference type="AntiFam" id="ANF00149">
    <property type="entry name" value="Shadow ORF (opposite cshA)"/>
</dbReference>
<name>A0A8W7PAS2_ANOCL</name>